<dbReference type="Gene3D" id="2.70.98.40">
    <property type="entry name" value="Glycoside hydrolase, family 65, N-terminal domain"/>
    <property type="match status" value="1"/>
</dbReference>
<gene>
    <name evidence="5" type="ORF">EDC14_10402</name>
</gene>
<keyword evidence="2" id="KW-0808">Transferase</keyword>
<dbReference type="AlphaFoldDB" id="A0A4R1R0J7"/>
<sequence>MNNHKHPAVQAWTFIDERGSFRLEEPQRTSYLYFPLANEAGMMSAITPQLHGDIKTGQNSFLMTPVSAEDLHNTRSARNFWLYVEGYGPWSVTGNSARQLADRFGNEQERATLEAGFLWHKLLRELPKLGLVAQVINFVPAHAATVELMKVTVSNRGDRPLRFTPTAALPIYGRSADNLRDHRHVTSLLHRIAVTEHGVVVRPTFCFDERGHQLNHLSYSVLGSDGQGRPPCGFFPIVPEFIGEGGSLDWPEAVVRNLPPAHAAGARLGGYEAIGALRFAEQILQPGESQSYLLVLAIGDDSADSATLMQRYGSETAFDAYLAENQKFWENKLERLTFTNGDPNFGPWMRWVGLQPILRRIYGCSFLPHHDYGRGGRGWRDLWQDCLALLLQNPGEVRSLLLNNFAGVRIDGSNATIIGAAPGEFIADRNNICRVWMDHGAWPFLTTQLYIDQSGDLRFLLAEQSYFQDAQIYRSRRRDPLWQPEDGSRLRREDGRIYTGTVLEHLLIQNLTQFYNVGAHHAIRLEGADWNDALDMAAERGESVAFTAFYAANLLQLSEMVETLEERLGLDEVELAAELLLLLKLGPDPADYDSVSGKQALLDEYFAACRHRISGRKIRVRTRQLAANLRQKADWLFHWLRDHEWIENREGYQWFNGYYDNDGQRVEGDHPAGVRMTLTGQVFPIMGGIATPEQIVRIVAAVDRYLQDPVQKGYRLITDFGGVQTNLGRGFGFAYGHKENGAMFSHMAVMYANALYQRGFIREGYTVLHSIYGLCNDFATSRIYPGVPEYIDGNGRGMYHYLTGAASWLLLTMLTEVFGVKGRLGDLLLQPKLVREQFDAMGNASVTAHFAGKKVRVFYHNPKLLDYGQYRIQKVAIQASPAAPAISGDHAVIPRDLLENLPQDDCRLVVELG</sequence>
<feature type="domain" description="Glycosyl hydrolase 94 catalytic" evidence="4">
    <location>
        <begin position="631"/>
        <end position="818"/>
    </location>
</feature>
<dbReference type="InterPro" id="IPR011013">
    <property type="entry name" value="Gal_mutarotase_sf_dom"/>
</dbReference>
<proteinExistence type="predicted"/>
<dbReference type="RefSeq" id="WP_132016638.1">
    <property type="nucleotide sequence ID" value="NZ_SLUN01000040.1"/>
</dbReference>
<dbReference type="GO" id="GO:0030246">
    <property type="term" value="F:carbohydrate binding"/>
    <property type="evidence" value="ECO:0007669"/>
    <property type="project" value="InterPro"/>
</dbReference>
<dbReference type="SUPFAM" id="SSF74650">
    <property type="entry name" value="Galactose mutarotase-like"/>
    <property type="match status" value="1"/>
</dbReference>
<evidence type="ECO:0000313" key="5">
    <source>
        <dbReference type="EMBL" id="TCL58788.1"/>
    </source>
</evidence>
<name>A0A4R1R0J7_HYDET</name>
<evidence type="ECO:0000256" key="2">
    <source>
        <dbReference type="ARBA" id="ARBA00022679"/>
    </source>
</evidence>
<dbReference type="Pfam" id="PF06165">
    <property type="entry name" value="GH94_b-supersand"/>
    <property type="match status" value="1"/>
</dbReference>
<dbReference type="SUPFAM" id="SSF48208">
    <property type="entry name" value="Six-hairpin glycosidases"/>
    <property type="match status" value="1"/>
</dbReference>
<dbReference type="Proteomes" id="UP000295008">
    <property type="component" value="Unassembled WGS sequence"/>
</dbReference>
<dbReference type="Pfam" id="PF17167">
    <property type="entry name" value="Glyco_hydro_94"/>
    <property type="match status" value="1"/>
</dbReference>
<evidence type="ECO:0000259" key="4">
    <source>
        <dbReference type="Pfam" id="PF17167"/>
    </source>
</evidence>
<dbReference type="InterPro" id="IPR012341">
    <property type="entry name" value="6hp_glycosidase-like_sf"/>
</dbReference>
<feature type="domain" description="Glycosyl hydrolase 94 supersandwich" evidence="3">
    <location>
        <begin position="131"/>
        <end position="313"/>
    </location>
</feature>
<dbReference type="OrthoDB" id="9762900at2"/>
<dbReference type="InterPro" id="IPR033432">
    <property type="entry name" value="GH94_catalytic"/>
</dbReference>
<dbReference type="EMBL" id="SLUN01000040">
    <property type="protein sequence ID" value="TCL58788.1"/>
    <property type="molecule type" value="Genomic_DNA"/>
</dbReference>
<protein>
    <submittedName>
        <fullName evidence="5">Glycosyl hydrolase family 36</fullName>
    </submittedName>
</protein>
<dbReference type="GO" id="GO:0005975">
    <property type="term" value="P:carbohydrate metabolic process"/>
    <property type="evidence" value="ECO:0007669"/>
    <property type="project" value="InterPro"/>
</dbReference>
<evidence type="ECO:0000313" key="6">
    <source>
        <dbReference type="Proteomes" id="UP000295008"/>
    </source>
</evidence>
<keyword evidence="6" id="KW-1185">Reference proteome</keyword>
<keyword evidence="5" id="KW-0378">Hydrolase</keyword>
<dbReference type="GO" id="GO:0016787">
    <property type="term" value="F:hydrolase activity"/>
    <property type="evidence" value="ECO:0007669"/>
    <property type="project" value="UniProtKB-KW"/>
</dbReference>
<dbReference type="CDD" id="cd11749">
    <property type="entry name" value="GH94N_LBP_like"/>
    <property type="match status" value="1"/>
</dbReference>
<reference evidence="5 6" key="1">
    <citation type="submission" date="2019-03" db="EMBL/GenBank/DDBJ databases">
        <title>Genomic Encyclopedia of Type Strains, Phase IV (KMG-IV): sequencing the most valuable type-strain genomes for metagenomic binning, comparative biology and taxonomic classification.</title>
        <authorList>
            <person name="Goeker M."/>
        </authorList>
    </citation>
    <scope>NUCLEOTIDE SEQUENCE [LARGE SCALE GENOMIC DNA]</scope>
    <source>
        <strain evidence="5 6">LX-B</strain>
    </source>
</reference>
<evidence type="ECO:0000256" key="1">
    <source>
        <dbReference type="ARBA" id="ARBA00022676"/>
    </source>
</evidence>
<dbReference type="InterPro" id="IPR008928">
    <property type="entry name" value="6-hairpin_glycosidase_sf"/>
</dbReference>
<dbReference type="InterPro" id="IPR010383">
    <property type="entry name" value="Glyco_hydrolase_94_b-supersand"/>
</dbReference>
<dbReference type="PANTHER" id="PTHR37469">
    <property type="entry name" value="CELLOBIONIC ACID PHOSPHORYLASE-RELATED"/>
    <property type="match status" value="1"/>
</dbReference>
<keyword evidence="1" id="KW-0328">Glycosyltransferase</keyword>
<dbReference type="InterPro" id="IPR052047">
    <property type="entry name" value="GH94_Enzymes"/>
</dbReference>
<dbReference type="PANTHER" id="PTHR37469:SF2">
    <property type="entry name" value="CELLOBIONIC ACID PHOSPHORYLASE"/>
    <property type="match status" value="1"/>
</dbReference>
<dbReference type="GO" id="GO:0016757">
    <property type="term" value="F:glycosyltransferase activity"/>
    <property type="evidence" value="ECO:0007669"/>
    <property type="project" value="UniProtKB-KW"/>
</dbReference>
<evidence type="ECO:0000259" key="3">
    <source>
        <dbReference type="Pfam" id="PF06165"/>
    </source>
</evidence>
<comment type="caution">
    <text evidence="5">The sequence shown here is derived from an EMBL/GenBank/DDBJ whole genome shotgun (WGS) entry which is preliminary data.</text>
</comment>
<accession>A0A4R1R0J7</accession>
<dbReference type="Gene3D" id="1.50.10.10">
    <property type="match status" value="1"/>
</dbReference>
<dbReference type="InterPro" id="IPR037018">
    <property type="entry name" value="GH65_N"/>
</dbReference>
<organism evidence="5 6">
    <name type="scientific">Hydrogenispora ethanolica</name>
    <dbReference type="NCBI Taxonomy" id="1082276"/>
    <lineage>
        <taxon>Bacteria</taxon>
        <taxon>Bacillati</taxon>
        <taxon>Bacillota</taxon>
        <taxon>Hydrogenispora</taxon>
    </lineage>
</organism>